<name>A0A918TS82_9BACT</name>
<keyword evidence="1" id="KW-0732">Signal</keyword>
<gene>
    <name evidence="2" type="ORF">GCM10007100_30440</name>
</gene>
<reference evidence="2" key="2">
    <citation type="submission" date="2020-09" db="EMBL/GenBank/DDBJ databases">
        <authorList>
            <person name="Sun Q."/>
            <person name="Kim S."/>
        </authorList>
    </citation>
    <scope>NUCLEOTIDE SEQUENCE</scope>
    <source>
        <strain evidence="2">KCTC 12988</strain>
    </source>
</reference>
<dbReference type="Pfam" id="PF20311">
    <property type="entry name" value="DUF6607"/>
    <property type="match status" value="1"/>
</dbReference>
<organism evidence="2 3">
    <name type="scientific">Roseibacillus persicicus</name>
    <dbReference type="NCBI Taxonomy" id="454148"/>
    <lineage>
        <taxon>Bacteria</taxon>
        <taxon>Pseudomonadati</taxon>
        <taxon>Verrucomicrobiota</taxon>
        <taxon>Verrucomicrobiia</taxon>
        <taxon>Verrucomicrobiales</taxon>
        <taxon>Verrucomicrobiaceae</taxon>
        <taxon>Roseibacillus</taxon>
    </lineage>
</organism>
<proteinExistence type="predicted"/>
<evidence type="ECO:0000313" key="3">
    <source>
        <dbReference type="Proteomes" id="UP000644507"/>
    </source>
</evidence>
<evidence type="ECO:0008006" key="4">
    <source>
        <dbReference type="Google" id="ProtNLM"/>
    </source>
</evidence>
<keyword evidence="3" id="KW-1185">Reference proteome</keyword>
<accession>A0A918TS82</accession>
<evidence type="ECO:0000313" key="2">
    <source>
        <dbReference type="EMBL" id="GHC61081.1"/>
    </source>
</evidence>
<dbReference type="InterPro" id="IPR046715">
    <property type="entry name" value="DUF6607"/>
</dbReference>
<comment type="caution">
    <text evidence="2">The sequence shown here is derived from an EMBL/GenBank/DDBJ whole genome shotgun (WGS) entry which is preliminary data.</text>
</comment>
<protein>
    <recommendedName>
        <fullName evidence="4">Secreted protein</fullName>
    </recommendedName>
</protein>
<feature type="chain" id="PRO_5037655760" description="Secreted protein" evidence="1">
    <location>
        <begin position="24"/>
        <end position="318"/>
    </location>
</feature>
<reference evidence="2" key="1">
    <citation type="journal article" date="2014" name="Int. J. Syst. Evol. Microbiol.">
        <title>Complete genome sequence of Corynebacterium casei LMG S-19264T (=DSM 44701T), isolated from a smear-ripened cheese.</title>
        <authorList>
            <consortium name="US DOE Joint Genome Institute (JGI-PGF)"/>
            <person name="Walter F."/>
            <person name="Albersmeier A."/>
            <person name="Kalinowski J."/>
            <person name="Ruckert C."/>
        </authorList>
    </citation>
    <scope>NUCLEOTIDE SEQUENCE</scope>
    <source>
        <strain evidence="2">KCTC 12988</strain>
    </source>
</reference>
<dbReference type="RefSeq" id="WP_189571700.1">
    <property type="nucleotide sequence ID" value="NZ_BMXI01000014.1"/>
</dbReference>
<dbReference type="EMBL" id="BMXI01000014">
    <property type="protein sequence ID" value="GHC61081.1"/>
    <property type="molecule type" value="Genomic_DNA"/>
</dbReference>
<feature type="signal peptide" evidence="1">
    <location>
        <begin position="1"/>
        <end position="23"/>
    </location>
</feature>
<dbReference type="Proteomes" id="UP000644507">
    <property type="component" value="Unassembled WGS sequence"/>
</dbReference>
<dbReference type="AlphaFoldDB" id="A0A918TS82"/>
<sequence>MKRNQFTKWSTLFAVAMTAVCSAAPHADFDRDRAAILSMAGTFEVEFKFEETVPLQPDYELKDPYKANALELVKVAEDLGSSITLQHLLIVEDMDGPRIIKHWAQIWNYEDTEVLTYEGKRTWLPVELSEEEVKGTWTQLVTQVDDSPRYKAAGKWEHSGDFSEWTSDLSTRPLPRREYTKRSDYDRLQVINRHLITPEGWVHLQDNRKQVRSEGQNHFLCLESGANTYKRIVPEEGSDQELGVKKANEYWAATHPFWKNVRHAWTEVIAKSEGPVHYISKLDKKPLMARMSELAENFKKDSSISRPEIDAILTQHLR</sequence>
<evidence type="ECO:0000256" key="1">
    <source>
        <dbReference type="SAM" id="SignalP"/>
    </source>
</evidence>